<evidence type="ECO:0000256" key="6">
    <source>
        <dbReference type="ARBA" id="ARBA00023002"/>
    </source>
</evidence>
<dbReference type="PANTHER" id="PTHR35457:SF1">
    <property type="entry name" value="HEME A SYNTHASE"/>
    <property type="match status" value="1"/>
</dbReference>
<comment type="subcellular location">
    <subcellularLocation>
        <location evidence="1">Membrane</location>
        <topology evidence="1">Multi-pass membrane protein</topology>
    </subcellularLocation>
</comment>
<evidence type="ECO:0000256" key="1">
    <source>
        <dbReference type="ARBA" id="ARBA00004141"/>
    </source>
</evidence>
<dbReference type="GO" id="GO:0046872">
    <property type="term" value="F:metal ion binding"/>
    <property type="evidence" value="ECO:0007669"/>
    <property type="project" value="UniProtKB-KW"/>
</dbReference>
<dbReference type="InterPro" id="IPR050450">
    <property type="entry name" value="COX15/CtaA_HemeA_synthase"/>
</dbReference>
<protein>
    <recommendedName>
        <fullName evidence="14">Heme A synthase, cytochrome oxidase biogenesis protein Cox15-CtaA</fullName>
    </recommendedName>
</protein>
<feature type="transmembrane region" description="Helical" evidence="12">
    <location>
        <begin position="78"/>
        <end position="96"/>
    </location>
</feature>
<evidence type="ECO:0000313" key="13">
    <source>
        <dbReference type="EMBL" id="VAW07736.1"/>
    </source>
</evidence>
<keyword evidence="3 12" id="KW-0812">Transmembrane</keyword>
<keyword evidence="10" id="KW-1015">Disulfide bond</keyword>
<proteinExistence type="predicted"/>
<feature type="transmembrane region" description="Helical" evidence="12">
    <location>
        <begin position="20"/>
        <end position="38"/>
    </location>
</feature>
<keyword evidence="4" id="KW-0479">Metal-binding</keyword>
<dbReference type="AlphaFoldDB" id="A0A3B0TL39"/>
<evidence type="ECO:0000256" key="8">
    <source>
        <dbReference type="ARBA" id="ARBA00023133"/>
    </source>
</evidence>
<evidence type="ECO:0000256" key="2">
    <source>
        <dbReference type="ARBA" id="ARBA00022475"/>
    </source>
</evidence>
<evidence type="ECO:0008006" key="14">
    <source>
        <dbReference type="Google" id="ProtNLM"/>
    </source>
</evidence>
<dbReference type="Pfam" id="PF02628">
    <property type="entry name" value="COX15-CtaA"/>
    <property type="match status" value="1"/>
</dbReference>
<evidence type="ECO:0000256" key="11">
    <source>
        <dbReference type="ARBA" id="ARBA00023444"/>
    </source>
</evidence>
<keyword evidence="9 12" id="KW-0472">Membrane</keyword>
<feature type="transmembrane region" description="Helical" evidence="12">
    <location>
        <begin position="169"/>
        <end position="194"/>
    </location>
</feature>
<dbReference type="EMBL" id="UOEK01000416">
    <property type="protein sequence ID" value="VAW07736.1"/>
    <property type="molecule type" value="Genomic_DNA"/>
</dbReference>
<evidence type="ECO:0000256" key="10">
    <source>
        <dbReference type="ARBA" id="ARBA00023157"/>
    </source>
</evidence>
<dbReference type="GO" id="GO:0016491">
    <property type="term" value="F:oxidoreductase activity"/>
    <property type="evidence" value="ECO:0007669"/>
    <property type="project" value="UniProtKB-KW"/>
</dbReference>
<evidence type="ECO:0000256" key="12">
    <source>
        <dbReference type="SAM" id="Phobius"/>
    </source>
</evidence>
<gene>
    <name evidence="13" type="ORF">MNBD_ACTINO02-1092</name>
</gene>
<dbReference type="PANTHER" id="PTHR35457">
    <property type="entry name" value="HEME A SYNTHASE"/>
    <property type="match status" value="1"/>
</dbReference>
<evidence type="ECO:0000256" key="3">
    <source>
        <dbReference type="ARBA" id="ARBA00022692"/>
    </source>
</evidence>
<keyword evidence="5 12" id="KW-1133">Transmembrane helix</keyword>
<evidence type="ECO:0000256" key="5">
    <source>
        <dbReference type="ARBA" id="ARBA00022989"/>
    </source>
</evidence>
<evidence type="ECO:0000256" key="9">
    <source>
        <dbReference type="ARBA" id="ARBA00023136"/>
    </source>
</evidence>
<keyword evidence="7" id="KW-0408">Iron</keyword>
<dbReference type="InterPro" id="IPR003780">
    <property type="entry name" value="COX15/CtaA_fam"/>
</dbReference>
<keyword evidence="6" id="KW-0560">Oxidoreductase</keyword>
<feature type="transmembrane region" description="Helical" evidence="12">
    <location>
        <begin position="214"/>
        <end position="238"/>
    </location>
</feature>
<feature type="transmembrane region" description="Helical" evidence="12">
    <location>
        <begin position="250"/>
        <end position="271"/>
    </location>
</feature>
<comment type="pathway">
    <text evidence="11">Porphyrin-containing compound metabolism.</text>
</comment>
<feature type="transmembrane region" description="Helical" evidence="12">
    <location>
        <begin position="277"/>
        <end position="303"/>
    </location>
</feature>
<sequence length="313" mass="33433">MTGVRRSTILAMERIRLHRIALLAMWSTLVLIAFGAFTRGSGSGYGCKDRWPLCEGGALGGYLPRFEAEMMIEWTHRWIAMLVGVVAIILVVGALRGNHSRRWVVGPAISALVVVSGQAWLGRMIVKGDLARDLVSLHLGISLIVVAHFVVIAVATGAPRPSPAAPRSWTALVGLSAVSVYAVMILGSIVHNMYFPGWPLVNNVLIPDLANRFVAIHFAHRVMTGAVFVLLIFLVVRARTDNRPDAERRLLDAGLAALVTNAALGALHVFTKVDSSFVVAAHVGVAGLTWVALVAATLVALGIPQPATPQTAN</sequence>
<dbReference type="GO" id="GO:0006784">
    <property type="term" value="P:heme A biosynthetic process"/>
    <property type="evidence" value="ECO:0007669"/>
    <property type="project" value="InterPro"/>
</dbReference>
<feature type="transmembrane region" description="Helical" evidence="12">
    <location>
        <begin position="103"/>
        <end position="122"/>
    </location>
</feature>
<organism evidence="13">
    <name type="scientific">hydrothermal vent metagenome</name>
    <dbReference type="NCBI Taxonomy" id="652676"/>
    <lineage>
        <taxon>unclassified sequences</taxon>
        <taxon>metagenomes</taxon>
        <taxon>ecological metagenomes</taxon>
    </lineage>
</organism>
<keyword evidence="8" id="KW-0350">Heme biosynthesis</keyword>
<dbReference type="GO" id="GO:0016020">
    <property type="term" value="C:membrane"/>
    <property type="evidence" value="ECO:0007669"/>
    <property type="project" value="UniProtKB-SubCell"/>
</dbReference>
<keyword evidence="2" id="KW-1003">Cell membrane</keyword>
<accession>A0A3B0TL39</accession>
<evidence type="ECO:0000256" key="7">
    <source>
        <dbReference type="ARBA" id="ARBA00023004"/>
    </source>
</evidence>
<reference evidence="13" key="1">
    <citation type="submission" date="2018-06" db="EMBL/GenBank/DDBJ databases">
        <authorList>
            <person name="Zhirakovskaya E."/>
        </authorList>
    </citation>
    <scope>NUCLEOTIDE SEQUENCE</scope>
</reference>
<evidence type="ECO:0000256" key="4">
    <source>
        <dbReference type="ARBA" id="ARBA00022723"/>
    </source>
</evidence>
<name>A0A3B0TL39_9ZZZZ</name>
<feature type="transmembrane region" description="Helical" evidence="12">
    <location>
        <begin position="134"/>
        <end position="157"/>
    </location>
</feature>